<reference evidence="2" key="3">
    <citation type="submission" date="2016-03" db="UniProtKB">
        <authorList>
            <consortium name="EnsemblProtists"/>
        </authorList>
    </citation>
    <scope>IDENTIFICATION</scope>
</reference>
<dbReference type="GeneID" id="17287963"/>
<sequence>MMQSSTQNLTLGAAYPNPLTYGDIDHYLSAVEYDTEVSPEELHQQITKAALRFVRSRNIPVDSKIYTKAITFMNSNFCHIKGVENYLAKLLVTK</sequence>
<gene>
    <name evidence="1" type="ORF">GUITHDRAFT_122552</name>
</gene>
<evidence type="ECO:0000313" key="2">
    <source>
        <dbReference type="EnsemblProtists" id="EKX31244"/>
    </source>
</evidence>
<organism evidence="1">
    <name type="scientific">Guillardia theta (strain CCMP2712)</name>
    <name type="common">Cryptophyte</name>
    <dbReference type="NCBI Taxonomy" id="905079"/>
    <lineage>
        <taxon>Eukaryota</taxon>
        <taxon>Cryptophyceae</taxon>
        <taxon>Pyrenomonadales</taxon>
        <taxon>Geminigeraceae</taxon>
        <taxon>Guillardia</taxon>
    </lineage>
</organism>
<evidence type="ECO:0000313" key="3">
    <source>
        <dbReference type="Proteomes" id="UP000011087"/>
    </source>
</evidence>
<proteinExistence type="predicted"/>
<dbReference type="AlphaFoldDB" id="L1I5U2"/>
<dbReference type="EMBL" id="JH993323">
    <property type="protein sequence ID" value="EKX31244.1"/>
    <property type="molecule type" value="Genomic_DNA"/>
</dbReference>
<reference evidence="3" key="2">
    <citation type="submission" date="2012-11" db="EMBL/GenBank/DDBJ databases">
        <authorList>
            <person name="Kuo A."/>
            <person name="Curtis B.A."/>
            <person name="Tanifuji G."/>
            <person name="Burki F."/>
            <person name="Gruber A."/>
            <person name="Irimia M."/>
            <person name="Maruyama S."/>
            <person name="Arias M.C."/>
            <person name="Ball S.G."/>
            <person name="Gile G.H."/>
            <person name="Hirakawa Y."/>
            <person name="Hopkins J.F."/>
            <person name="Rensing S.A."/>
            <person name="Schmutz J."/>
            <person name="Symeonidi A."/>
            <person name="Elias M."/>
            <person name="Eveleigh R.J."/>
            <person name="Herman E.K."/>
            <person name="Klute M.J."/>
            <person name="Nakayama T."/>
            <person name="Obornik M."/>
            <person name="Reyes-Prieto A."/>
            <person name="Armbrust E.V."/>
            <person name="Aves S.J."/>
            <person name="Beiko R.G."/>
            <person name="Coutinho P."/>
            <person name="Dacks J.B."/>
            <person name="Durnford D.G."/>
            <person name="Fast N.M."/>
            <person name="Green B.R."/>
            <person name="Grisdale C."/>
            <person name="Hempe F."/>
            <person name="Henrissat B."/>
            <person name="Hoppner M.P."/>
            <person name="Ishida K.-I."/>
            <person name="Kim E."/>
            <person name="Koreny L."/>
            <person name="Kroth P.G."/>
            <person name="Liu Y."/>
            <person name="Malik S.-B."/>
            <person name="Maier U.G."/>
            <person name="McRose D."/>
            <person name="Mock T."/>
            <person name="Neilson J.A."/>
            <person name="Onodera N.T."/>
            <person name="Poole A.M."/>
            <person name="Pritham E.J."/>
            <person name="Richards T.A."/>
            <person name="Rocap G."/>
            <person name="Roy S.W."/>
            <person name="Sarai C."/>
            <person name="Schaack S."/>
            <person name="Shirato S."/>
            <person name="Slamovits C.H."/>
            <person name="Spencer D.F."/>
            <person name="Suzuki S."/>
            <person name="Worden A.Z."/>
            <person name="Zauner S."/>
            <person name="Barry K."/>
            <person name="Bell C."/>
            <person name="Bharti A.K."/>
            <person name="Crow J.A."/>
            <person name="Grimwood J."/>
            <person name="Kramer R."/>
            <person name="Lindquist E."/>
            <person name="Lucas S."/>
            <person name="Salamov A."/>
            <person name="McFadden G.I."/>
            <person name="Lane C.E."/>
            <person name="Keeling P.J."/>
            <person name="Gray M.W."/>
            <person name="Grigoriev I.V."/>
            <person name="Archibald J.M."/>
        </authorList>
    </citation>
    <scope>NUCLEOTIDE SEQUENCE</scope>
    <source>
        <strain evidence="3">CCMP2712</strain>
    </source>
</reference>
<dbReference type="KEGG" id="gtt:GUITHDRAFT_122552"/>
<accession>L1I5U2</accession>
<keyword evidence="3" id="KW-1185">Reference proteome</keyword>
<name>L1I5U2_GUITC</name>
<dbReference type="RefSeq" id="XP_005818224.1">
    <property type="nucleotide sequence ID" value="XM_005818167.1"/>
</dbReference>
<dbReference type="PaxDb" id="55529-EKX31244"/>
<evidence type="ECO:0000313" key="1">
    <source>
        <dbReference type="EMBL" id="EKX31244.1"/>
    </source>
</evidence>
<dbReference type="Proteomes" id="UP000011087">
    <property type="component" value="Unassembled WGS sequence"/>
</dbReference>
<dbReference type="EnsemblProtists" id="EKX31244">
    <property type="protein sequence ID" value="EKX31244"/>
    <property type="gene ID" value="GUITHDRAFT_122552"/>
</dbReference>
<protein>
    <submittedName>
        <fullName evidence="1 2">Uncharacterized protein</fullName>
    </submittedName>
</protein>
<dbReference type="HOGENOM" id="CLU_2404222_0_0_1"/>
<reference evidence="1 3" key="1">
    <citation type="journal article" date="2012" name="Nature">
        <title>Algal genomes reveal evolutionary mosaicism and the fate of nucleomorphs.</title>
        <authorList>
            <consortium name="DOE Joint Genome Institute"/>
            <person name="Curtis B.A."/>
            <person name="Tanifuji G."/>
            <person name="Burki F."/>
            <person name="Gruber A."/>
            <person name="Irimia M."/>
            <person name="Maruyama S."/>
            <person name="Arias M.C."/>
            <person name="Ball S.G."/>
            <person name="Gile G.H."/>
            <person name="Hirakawa Y."/>
            <person name="Hopkins J.F."/>
            <person name="Kuo A."/>
            <person name="Rensing S.A."/>
            <person name="Schmutz J."/>
            <person name="Symeonidi A."/>
            <person name="Elias M."/>
            <person name="Eveleigh R.J."/>
            <person name="Herman E.K."/>
            <person name="Klute M.J."/>
            <person name="Nakayama T."/>
            <person name="Obornik M."/>
            <person name="Reyes-Prieto A."/>
            <person name="Armbrust E.V."/>
            <person name="Aves S.J."/>
            <person name="Beiko R.G."/>
            <person name="Coutinho P."/>
            <person name="Dacks J.B."/>
            <person name="Durnford D.G."/>
            <person name="Fast N.M."/>
            <person name="Green B.R."/>
            <person name="Grisdale C.J."/>
            <person name="Hempel F."/>
            <person name="Henrissat B."/>
            <person name="Hoppner M.P."/>
            <person name="Ishida K."/>
            <person name="Kim E."/>
            <person name="Koreny L."/>
            <person name="Kroth P.G."/>
            <person name="Liu Y."/>
            <person name="Malik S.B."/>
            <person name="Maier U.G."/>
            <person name="McRose D."/>
            <person name="Mock T."/>
            <person name="Neilson J.A."/>
            <person name="Onodera N.T."/>
            <person name="Poole A.M."/>
            <person name="Pritham E.J."/>
            <person name="Richards T.A."/>
            <person name="Rocap G."/>
            <person name="Roy S.W."/>
            <person name="Sarai C."/>
            <person name="Schaack S."/>
            <person name="Shirato S."/>
            <person name="Slamovits C.H."/>
            <person name="Spencer D.F."/>
            <person name="Suzuki S."/>
            <person name="Worden A.Z."/>
            <person name="Zauner S."/>
            <person name="Barry K."/>
            <person name="Bell C."/>
            <person name="Bharti A.K."/>
            <person name="Crow J.A."/>
            <person name="Grimwood J."/>
            <person name="Kramer R."/>
            <person name="Lindquist E."/>
            <person name="Lucas S."/>
            <person name="Salamov A."/>
            <person name="McFadden G.I."/>
            <person name="Lane C.E."/>
            <person name="Keeling P.J."/>
            <person name="Gray M.W."/>
            <person name="Grigoriev I.V."/>
            <person name="Archibald J.M."/>
        </authorList>
    </citation>
    <scope>NUCLEOTIDE SEQUENCE</scope>
    <source>
        <strain evidence="1 3">CCMP2712</strain>
    </source>
</reference>